<evidence type="ECO:0000313" key="3">
    <source>
        <dbReference type="EMBL" id="MDR8757524.1"/>
    </source>
</evidence>
<dbReference type="PANTHER" id="PTHR30007">
    <property type="entry name" value="PHP DOMAIN PROTEIN"/>
    <property type="match status" value="1"/>
</dbReference>
<proteinExistence type="predicted"/>
<evidence type="ECO:0000256" key="1">
    <source>
        <dbReference type="SAM" id="Phobius"/>
    </source>
</evidence>
<feature type="transmembrane region" description="Helical" evidence="1">
    <location>
        <begin position="93"/>
        <end position="111"/>
    </location>
</feature>
<evidence type="ECO:0000313" key="4">
    <source>
        <dbReference type="Proteomes" id="UP001248067"/>
    </source>
</evidence>
<dbReference type="Pfam" id="PF01609">
    <property type="entry name" value="DDE_Tnp_1"/>
    <property type="match status" value="1"/>
</dbReference>
<feature type="domain" description="Transposase IS4-like" evidence="2">
    <location>
        <begin position="2"/>
        <end position="107"/>
    </location>
</feature>
<keyword evidence="1" id="KW-1133">Transmembrane helix</keyword>
<dbReference type="InterPro" id="IPR002559">
    <property type="entry name" value="Transposase_11"/>
</dbReference>
<gene>
    <name evidence="3" type="ORF">FEQ00_05978</name>
</gene>
<evidence type="ECO:0000259" key="2">
    <source>
        <dbReference type="Pfam" id="PF01609"/>
    </source>
</evidence>
<keyword evidence="1" id="KW-0472">Membrane</keyword>
<comment type="caution">
    <text evidence="3">The sequence shown here is derived from an EMBL/GenBank/DDBJ whole genome shotgun (WGS) entry which is preliminary data.</text>
</comment>
<accession>A0ABU2ECA6</accession>
<sequence length="113" mass="12946">MIVTEGQVSDIFCANELVEHLRTGAVIADKGYDSDAFVNTIRATHAKAVIPPRSNRKAKRRYSRVLYRTRNIVERFFNRIKHFRRVSTRYDKLAGNYLAFASLACALGPLLRM</sequence>
<dbReference type="NCBIfam" id="NF033580">
    <property type="entry name" value="transpos_IS5_3"/>
    <property type="match status" value="1"/>
</dbReference>
<keyword evidence="4" id="KW-1185">Reference proteome</keyword>
<name>A0ABU2ECA6_9BURK</name>
<dbReference type="Proteomes" id="UP001248067">
    <property type="component" value="Unassembled WGS sequence"/>
</dbReference>
<reference evidence="3 4" key="1">
    <citation type="submission" date="2019-06" db="EMBL/GenBank/DDBJ databases">
        <title>Evolution of Burkholderia multivorans in the lungs of Cystic Fibrosis patients.</title>
        <authorList>
            <person name="Moreira L.M."/>
        </authorList>
    </citation>
    <scope>NUCLEOTIDE SEQUENCE [LARGE SCALE GENOMIC DNA]</scope>
    <source>
        <strain evidence="3 4">VC13239</strain>
    </source>
</reference>
<organism evidence="3 4">
    <name type="scientific">Burkholderia pseudomultivorans</name>
    <dbReference type="NCBI Taxonomy" id="1207504"/>
    <lineage>
        <taxon>Bacteria</taxon>
        <taxon>Pseudomonadati</taxon>
        <taxon>Pseudomonadota</taxon>
        <taxon>Betaproteobacteria</taxon>
        <taxon>Burkholderiales</taxon>
        <taxon>Burkholderiaceae</taxon>
        <taxon>Burkholderia</taxon>
        <taxon>Burkholderia cepacia complex</taxon>
    </lineage>
</organism>
<dbReference type="EMBL" id="VJSY01000063">
    <property type="protein sequence ID" value="MDR8757524.1"/>
    <property type="molecule type" value="Genomic_DNA"/>
</dbReference>
<dbReference type="PANTHER" id="PTHR30007:SF1">
    <property type="entry name" value="BLR1914 PROTEIN"/>
    <property type="match status" value="1"/>
</dbReference>
<protein>
    <recommendedName>
        <fullName evidence="2">Transposase IS4-like domain-containing protein</fullName>
    </recommendedName>
</protein>
<keyword evidence="1" id="KW-0812">Transmembrane</keyword>